<dbReference type="RefSeq" id="WP_311367119.1">
    <property type="nucleotide sequence ID" value="NZ_JAVRHX010000001.1"/>
</dbReference>
<dbReference type="SUPFAM" id="SSF53448">
    <property type="entry name" value="Nucleotide-diphospho-sugar transferases"/>
    <property type="match status" value="1"/>
</dbReference>
<keyword evidence="5 6" id="KW-0472">Membrane</keyword>
<keyword evidence="3" id="KW-0328">Glycosyltransferase</keyword>
<dbReference type="InterPro" id="IPR001173">
    <property type="entry name" value="Glyco_trans_2-like"/>
</dbReference>
<gene>
    <name evidence="8" type="ORF">RM552_01985</name>
</gene>
<keyword evidence="6" id="KW-0812">Transmembrane</keyword>
<dbReference type="CDD" id="cd00761">
    <property type="entry name" value="Glyco_tranf_GTA_type"/>
    <property type="match status" value="1"/>
</dbReference>
<evidence type="ECO:0000256" key="4">
    <source>
        <dbReference type="ARBA" id="ARBA00022679"/>
    </source>
</evidence>
<evidence type="ECO:0000259" key="7">
    <source>
        <dbReference type="Pfam" id="PF00535"/>
    </source>
</evidence>
<evidence type="ECO:0000256" key="2">
    <source>
        <dbReference type="ARBA" id="ARBA00022475"/>
    </source>
</evidence>
<keyword evidence="9" id="KW-1185">Reference proteome</keyword>
<proteinExistence type="predicted"/>
<accession>A0ABU2ZLW4</accession>
<protein>
    <submittedName>
        <fullName evidence="8">Glycosyltransferase family 2 protein</fullName>
    </submittedName>
</protein>
<feature type="transmembrane region" description="Helical" evidence="6">
    <location>
        <begin position="270"/>
        <end position="288"/>
    </location>
</feature>
<dbReference type="Gene3D" id="3.90.550.10">
    <property type="entry name" value="Spore Coat Polysaccharide Biosynthesis Protein SpsA, Chain A"/>
    <property type="match status" value="1"/>
</dbReference>
<evidence type="ECO:0000256" key="3">
    <source>
        <dbReference type="ARBA" id="ARBA00022676"/>
    </source>
</evidence>
<evidence type="ECO:0000313" key="8">
    <source>
        <dbReference type="EMBL" id="MDT0593612.1"/>
    </source>
</evidence>
<keyword evidence="4" id="KW-0808">Transferase</keyword>
<comment type="subcellular location">
    <subcellularLocation>
        <location evidence="1">Cell membrane</location>
    </subcellularLocation>
</comment>
<feature type="domain" description="Glycosyltransferase 2-like" evidence="7">
    <location>
        <begin position="19"/>
        <end position="140"/>
    </location>
</feature>
<reference evidence="8 9" key="1">
    <citation type="submission" date="2023-09" db="EMBL/GenBank/DDBJ databases">
        <authorList>
            <person name="Rey-Velasco X."/>
        </authorList>
    </citation>
    <scope>NUCLEOTIDE SEQUENCE [LARGE SCALE GENOMIC DNA]</scope>
    <source>
        <strain evidence="8 9">P117</strain>
    </source>
</reference>
<dbReference type="PANTHER" id="PTHR43646">
    <property type="entry name" value="GLYCOSYLTRANSFERASE"/>
    <property type="match status" value="1"/>
</dbReference>
<name>A0ABU2ZLW4_9ALTE</name>
<dbReference type="Proteomes" id="UP001253545">
    <property type="component" value="Unassembled WGS sequence"/>
</dbReference>
<evidence type="ECO:0000256" key="5">
    <source>
        <dbReference type="ARBA" id="ARBA00023136"/>
    </source>
</evidence>
<dbReference type="InterPro" id="IPR029044">
    <property type="entry name" value="Nucleotide-diphossugar_trans"/>
</dbReference>
<keyword evidence="6" id="KW-1133">Transmembrane helix</keyword>
<feature type="transmembrane region" description="Helical" evidence="6">
    <location>
        <begin position="243"/>
        <end position="264"/>
    </location>
</feature>
<dbReference type="PANTHER" id="PTHR43646:SF2">
    <property type="entry name" value="GLYCOSYLTRANSFERASE 2-LIKE DOMAIN-CONTAINING PROTEIN"/>
    <property type="match status" value="1"/>
</dbReference>
<dbReference type="Pfam" id="PF00535">
    <property type="entry name" value="Glycos_transf_2"/>
    <property type="match status" value="1"/>
</dbReference>
<sequence>MSSKLDQANTQHKPDLKVSFVIPHKGRTELLEETICSIDQLNYQGAYEIIVVSKNQGLVLATATTCKLTVIEAPEEWSISKQRNEGAAKAKGEFIAFIDADVELKPDWIQVMLDNYNQNVSILTSPQIPCINAPATEVVRSALQNLSIQGNPDSLAGSNLFLSKSIFLQTPGFPEHLSTCEDVFFTASAASIKPLMATFKTSHIHLGEDKSLIKLLKKEIWRGQANIASLSGRKIPLSEYPSIIAPLMVVFGTLASLVLIIFGFGSLSLIAILLGISPIVAYSLRLFIKARTKLNFVHTFSFYVFYFFGRALGTIKGAINAIF</sequence>
<comment type="caution">
    <text evidence="8">The sequence shown here is derived from an EMBL/GenBank/DDBJ whole genome shotgun (WGS) entry which is preliminary data.</text>
</comment>
<evidence type="ECO:0000256" key="6">
    <source>
        <dbReference type="SAM" id="Phobius"/>
    </source>
</evidence>
<feature type="transmembrane region" description="Helical" evidence="6">
    <location>
        <begin position="300"/>
        <end position="319"/>
    </location>
</feature>
<evidence type="ECO:0000313" key="9">
    <source>
        <dbReference type="Proteomes" id="UP001253545"/>
    </source>
</evidence>
<keyword evidence="2" id="KW-1003">Cell membrane</keyword>
<dbReference type="EMBL" id="JAVRHX010000001">
    <property type="protein sequence ID" value="MDT0593612.1"/>
    <property type="molecule type" value="Genomic_DNA"/>
</dbReference>
<organism evidence="8 9">
    <name type="scientific">Glaciecola petra</name>
    <dbReference type="NCBI Taxonomy" id="3075602"/>
    <lineage>
        <taxon>Bacteria</taxon>
        <taxon>Pseudomonadati</taxon>
        <taxon>Pseudomonadota</taxon>
        <taxon>Gammaproteobacteria</taxon>
        <taxon>Alteromonadales</taxon>
        <taxon>Alteromonadaceae</taxon>
        <taxon>Glaciecola</taxon>
    </lineage>
</organism>
<evidence type="ECO:0000256" key="1">
    <source>
        <dbReference type="ARBA" id="ARBA00004236"/>
    </source>
</evidence>